<dbReference type="EC" id="3.5.2.3" evidence="7"/>
<keyword evidence="5 7" id="KW-0378">Hydrolase</keyword>
<keyword evidence="4" id="KW-0479">Metal-binding</keyword>
<comment type="similarity">
    <text evidence="3">Belongs to the metallo-dependent hydrolases superfamily. DHOase family. Class I DHOase subfamily.</text>
</comment>
<dbReference type="EMBL" id="JACJIR010000001">
    <property type="protein sequence ID" value="MBA9082488.1"/>
    <property type="molecule type" value="Genomic_DNA"/>
</dbReference>
<dbReference type="NCBIfam" id="TIGR00857">
    <property type="entry name" value="pyrC_multi"/>
    <property type="match status" value="1"/>
</dbReference>
<dbReference type="Gene3D" id="2.30.40.10">
    <property type="entry name" value="Urease, subunit C, domain 1"/>
    <property type="match status" value="1"/>
</dbReference>
<evidence type="ECO:0000256" key="5">
    <source>
        <dbReference type="ARBA" id="ARBA00022801"/>
    </source>
</evidence>
<dbReference type="InterPro" id="IPR032466">
    <property type="entry name" value="Metal_Hydrolase"/>
</dbReference>
<evidence type="ECO:0000259" key="6">
    <source>
        <dbReference type="Pfam" id="PF01979"/>
    </source>
</evidence>
<dbReference type="SUPFAM" id="SSF51556">
    <property type="entry name" value="Metallo-dependent hydrolases"/>
    <property type="match status" value="1"/>
</dbReference>
<dbReference type="GO" id="GO:0004151">
    <property type="term" value="F:dihydroorotase activity"/>
    <property type="evidence" value="ECO:0007669"/>
    <property type="project" value="UniProtKB-EC"/>
</dbReference>
<sequence length="444" mass="49164">MAVFKTFDTIFKGATLVNHDGSGKRDIGVTNGRIAEIGDLTCASANEVIDCTGLHILPGIIDSQVHFREPGHVHKEDLESGSRSAVLGGVTTVFEMPNTNPLTITEEMLTDKVKRGFHRMHCDFAFWVGGTRENAHELAELERLPGAAGIKVFMGSSTGNLLVDDDEGVRLILKNTRRRAAFHCEDEERLNERKAFCIKGDVSSHPVWRDEIAALKCTQRLIKIAREMGKRVHILHLSTAEEVDFLKNHKDLATIEVTQHHLTLTSDDYQRLGTLIQMNPPIRESHHSKGLWYGVQQGIIDVLGSDHAPHTLEEKHKSYPLSPSGMTGVQTTAAIMLTHVNTGRISLERFVDLTSHGPSRVFGISCKGRIAVGYDADLTIIDLKREEIITNAHIGSRAGWTPYDGKKVKGWPVATIIRGMRVMWEGEIVTPSQGEPVKFIEALA</sequence>
<dbReference type="NCBIfam" id="NF006559">
    <property type="entry name" value="PRK09060.1"/>
    <property type="match status" value="1"/>
</dbReference>
<evidence type="ECO:0000313" key="8">
    <source>
        <dbReference type="Proteomes" id="UP000548119"/>
    </source>
</evidence>
<dbReference type="Proteomes" id="UP000548119">
    <property type="component" value="Unassembled WGS sequence"/>
</dbReference>
<proteinExistence type="inferred from homology"/>
<dbReference type="InterPro" id="IPR011059">
    <property type="entry name" value="Metal-dep_hydrolase_composite"/>
</dbReference>
<dbReference type="Pfam" id="PF01979">
    <property type="entry name" value="Amidohydro_1"/>
    <property type="match status" value="1"/>
</dbReference>
<evidence type="ECO:0000313" key="7">
    <source>
        <dbReference type="EMBL" id="MBA9082488.1"/>
    </source>
</evidence>
<dbReference type="InterPro" id="IPR002195">
    <property type="entry name" value="Dihydroorotase_CS"/>
</dbReference>
<comment type="function">
    <text evidence="2">Catalyzes the reversible cyclization of carbamoyl aspartate to dihydroorotate.</text>
</comment>
<feature type="domain" description="Amidohydrolase-related" evidence="6">
    <location>
        <begin position="56"/>
        <end position="420"/>
    </location>
</feature>
<dbReference type="InterPro" id="IPR050138">
    <property type="entry name" value="DHOase/Allantoinase_Hydrolase"/>
</dbReference>
<comment type="caution">
    <text evidence="7">The sequence shown here is derived from an EMBL/GenBank/DDBJ whole genome shotgun (WGS) entry which is preliminary data.</text>
</comment>
<protein>
    <submittedName>
        <fullName evidence="7">Dihydroorotase</fullName>
        <ecNumber evidence="7">3.5.2.3</ecNumber>
    </submittedName>
</protein>
<accession>A0ABR6E2J9</accession>
<dbReference type="Gene3D" id="3.20.20.140">
    <property type="entry name" value="Metal-dependent hydrolases"/>
    <property type="match status" value="1"/>
</dbReference>
<name>A0ABR6E2J9_9HYPH</name>
<dbReference type="PANTHER" id="PTHR43668:SF4">
    <property type="entry name" value="ALLANTOINASE"/>
    <property type="match status" value="1"/>
</dbReference>
<dbReference type="CDD" id="cd01318">
    <property type="entry name" value="DHOase_IIb"/>
    <property type="match status" value="1"/>
</dbReference>
<evidence type="ECO:0000256" key="4">
    <source>
        <dbReference type="ARBA" id="ARBA00022723"/>
    </source>
</evidence>
<evidence type="ECO:0000256" key="3">
    <source>
        <dbReference type="ARBA" id="ARBA00010286"/>
    </source>
</evidence>
<gene>
    <name evidence="7" type="ORF">GGR10_000311</name>
</gene>
<dbReference type="PROSITE" id="PS00483">
    <property type="entry name" value="DIHYDROOROTASE_2"/>
    <property type="match status" value="1"/>
</dbReference>
<evidence type="ECO:0000256" key="1">
    <source>
        <dbReference type="ARBA" id="ARBA00001947"/>
    </source>
</evidence>
<dbReference type="SUPFAM" id="SSF51338">
    <property type="entry name" value="Composite domain of metallo-dependent hydrolases"/>
    <property type="match status" value="1"/>
</dbReference>
<evidence type="ECO:0000256" key="2">
    <source>
        <dbReference type="ARBA" id="ARBA00002368"/>
    </source>
</evidence>
<keyword evidence="8" id="KW-1185">Reference proteome</keyword>
<organism evidence="7 8">
    <name type="scientific">Bartonella chomelii</name>
    <dbReference type="NCBI Taxonomy" id="236402"/>
    <lineage>
        <taxon>Bacteria</taxon>
        <taxon>Pseudomonadati</taxon>
        <taxon>Pseudomonadota</taxon>
        <taxon>Alphaproteobacteria</taxon>
        <taxon>Hyphomicrobiales</taxon>
        <taxon>Bartonellaceae</taxon>
        <taxon>Bartonella</taxon>
    </lineage>
</organism>
<dbReference type="PANTHER" id="PTHR43668">
    <property type="entry name" value="ALLANTOINASE"/>
    <property type="match status" value="1"/>
</dbReference>
<dbReference type="InterPro" id="IPR006680">
    <property type="entry name" value="Amidohydro-rel"/>
</dbReference>
<reference evidence="7 8" key="1">
    <citation type="submission" date="2020-08" db="EMBL/GenBank/DDBJ databases">
        <title>Genomic Encyclopedia of Type Strains, Phase IV (KMG-IV): sequencing the most valuable type-strain genomes for metagenomic binning, comparative biology and taxonomic classification.</title>
        <authorList>
            <person name="Goeker M."/>
        </authorList>
    </citation>
    <scope>NUCLEOTIDE SEQUENCE [LARGE SCALE GENOMIC DNA]</scope>
    <source>
        <strain evidence="7 8">DSM 21431</strain>
    </source>
</reference>
<comment type="cofactor">
    <cofactor evidence="1">
        <name>Zn(2+)</name>
        <dbReference type="ChEBI" id="CHEBI:29105"/>
    </cofactor>
</comment>